<dbReference type="Gramene" id="MELO3C034610.2.1">
    <property type="protein sequence ID" value="MELO3C034610.2.1"/>
    <property type="gene ID" value="MELO3C034610.2"/>
</dbReference>
<sequence>SEAPKVKQSHDLIPLRESRPRIPTSQFARSLPRSSQLRSSHDPFDVQFWRPSQLHFRQFFVFISQLLAGLRSNLTTSDSVQIAALISFHLPHSDRRLSKGSSFCP</sequence>
<dbReference type="EnsemblPlants" id="MELO3C034610.2.1">
    <property type="protein sequence ID" value="MELO3C034610.2.1"/>
    <property type="gene ID" value="MELO3C034610.2"/>
</dbReference>
<protein>
    <submittedName>
        <fullName evidence="2">Uncharacterized protein</fullName>
    </submittedName>
</protein>
<evidence type="ECO:0000313" key="2">
    <source>
        <dbReference type="EnsemblPlants" id="MELO3C034610.2.1"/>
    </source>
</evidence>
<reference evidence="2" key="1">
    <citation type="submission" date="2023-03" db="UniProtKB">
        <authorList>
            <consortium name="EnsemblPlants"/>
        </authorList>
    </citation>
    <scope>IDENTIFICATION</scope>
</reference>
<feature type="compositionally biased region" description="Basic and acidic residues" evidence="1">
    <location>
        <begin position="1"/>
        <end position="20"/>
    </location>
</feature>
<proteinExistence type="predicted"/>
<evidence type="ECO:0000256" key="1">
    <source>
        <dbReference type="SAM" id="MobiDB-lite"/>
    </source>
</evidence>
<dbReference type="AlphaFoldDB" id="A0A9I9EJE1"/>
<name>A0A9I9EJE1_CUCME</name>
<accession>A0A9I9EJE1</accession>
<feature type="compositionally biased region" description="Low complexity" evidence="1">
    <location>
        <begin position="29"/>
        <end position="38"/>
    </location>
</feature>
<organism evidence="2">
    <name type="scientific">Cucumis melo</name>
    <name type="common">Muskmelon</name>
    <dbReference type="NCBI Taxonomy" id="3656"/>
    <lineage>
        <taxon>Eukaryota</taxon>
        <taxon>Viridiplantae</taxon>
        <taxon>Streptophyta</taxon>
        <taxon>Embryophyta</taxon>
        <taxon>Tracheophyta</taxon>
        <taxon>Spermatophyta</taxon>
        <taxon>Magnoliopsida</taxon>
        <taxon>eudicotyledons</taxon>
        <taxon>Gunneridae</taxon>
        <taxon>Pentapetalae</taxon>
        <taxon>rosids</taxon>
        <taxon>fabids</taxon>
        <taxon>Cucurbitales</taxon>
        <taxon>Cucurbitaceae</taxon>
        <taxon>Benincaseae</taxon>
        <taxon>Cucumis</taxon>
    </lineage>
</organism>
<feature type="region of interest" description="Disordered" evidence="1">
    <location>
        <begin position="1"/>
        <end position="40"/>
    </location>
</feature>